<dbReference type="Pfam" id="PF13195">
    <property type="entry name" value="DUF4011"/>
    <property type="match status" value="1"/>
</dbReference>
<dbReference type="SMART" id="SM00952">
    <property type="entry name" value="RAP"/>
    <property type="match status" value="1"/>
</dbReference>
<gene>
    <name evidence="2" type="ORF">AN401_14220</name>
</gene>
<sequence length="1829" mass="206782">MTTTQFEKFAQQVDPFILESLENMRRKLLDLTSRNRLLNFPIDQKNLKSSSLRIVNELPDQLYQTLLSEQEMQFVAVPDPKRKQLIAQGYLGIEEDGSEKRLKPDPSAREWARVLGIDNSYELPKADPEHTKPEHCDNDIQVLLFPNEMEARLRGIRNKAQTAIEETGAGILYLALGFLEWFESPISDKSRLAPLFTVPVMLERGKLDAAAGVYRYQIKYTGEDIIPNLSLRVKLLNDFGIELPELEEDMLPEQYFSKVEAIIAQSQPRWSLKRYASLALLNFGKMLMYLDLDPARWPLDNCNITKHPVVTRFFTSKESDENGGDGTGLEHKIDELDDIHQRFPLIDDADSSQHSALIDAVDGHNLVIEGPPGTGKSQTITNLIAAAMLSGKRVLFVAEKLAALEVVKRRLDKAGLGDFCLELHSHKSQKRKVLDEINSRIVGQSKLQSIQKIDAEVARYEELKEQLNDYAKEINGVWGATGKSIHDIFSGASRYRRKLTIDPTRLHVTGLSGADLDEVKLLRLRDQIKAFKGIYAEVRQQIGDDAAIYDHPWSGVTNTDIQIFDSERIVLLLSGWQQSLDQLLNATEEMLSNWRLDPEELKTLSQLASLSQDSAQLPELNGQEHFPVLSQLSQETIDEIDRYVNDFIALQQLYEVLGTELVREKLPLLESGEVPPEFSNPVVCFGSSDQLLLSDVVRSVLNLSKVSEKLSALVVNQQELKVALPEPLAALMTNSKQGLSAFVELIELVAELPVELVRLRTSCFDDDELDAALADLKQQLQELLPLRNTLQNTYRLDALLSHEDLLHMQQQFANAGMFKWFSSDWRAARKSLKNMAKSPDIKVTELAGQLDTLIDYSERVGRLEECHFSKFLGEHYASLDTDIESLLALRAWYRRVRETYGVGFGARVTAGSALLDLDAQLIKGIQQLHKQNMVTSVRDTMTGFEQILRFYPKLQQSFSEQEPLTGAAGQVEQIIMSLSSVLETIQAWFVKQDISLLELGQRVSHLEQLAGLQQQLSHNPVVASLFGDVAPLNWGLDKDNQAALNTIRSTLTFARKLEQLSVMSLAHTITQMQSAEQFQQLRREALKYQQQWRQQEASYNAYAEATQLDKHLWLASTDCTISGITQRNDRAISNPRWLNGWVNFVRSEQEMSANGLEKIWKEVMAGNLSVDQVDEGLSLAIYDQLAREVIAAKPHLARISGLSKNQDQKTFRHYDKELQTLQRKRIASIVAQRKVSDGVSGGRKSEYTELALIKHELGKKTRHIPIRQLINRAGRALQELKPCFMMGPMSAAHYLQPGEIHFDLVVMDEASQVKPEDALGVITRGSQLVVVGDPKQLPPTSFFDRSDMSGEDEDVAAVVQTDSILDAALPLFPMRRLRWHYRSQHEHLIAYSNRHFYDSDLVVFPSPHAQSGEFGIKFTHVKQGRFVNQHNIEEARVVAEAVARHAVRNAQESLGIVAMNSKQREQIERAVDELCKTRPELSNAIDALRNQEDGLFIKNLENVQGDERDVIFISFTYGPAEVGGRVYQRFGPINSDVGWRRLNVLFTRSKKRMHVFSSMKSEDILVSETTKSGVRALRGFLHFAERGNMDGISYATGKAPDSDFEIAVMEALQAAGFHCDPQVGVAGFFVDIAVRDPGNPGRYLMGIECDGATYHSAKSARDRDRLRQEVLERLGWRIRRIWSTDWFSNPDGELDPIIRELDQLKTATTQQPFAEEAIADEVDEQHEPVVQSEGPQGFDSGGEPLTVRLKRFAEQVIEVAFPDTPAERRLLRPAMIEALAEHQPYSRSEFVEMIPKYLRDATEPREAHRFLDRILEILEGNEVNTEVLR</sequence>
<dbReference type="SUPFAM" id="SSF52540">
    <property type="entry name" value="P-loop containing nucleoside triphosphate hydrolases"/>
    <property type="match status" value="1"/>
</dbReference>
<dbReference type="KEGG" id="zdf:AN401_14220"/>
<dbReference type="GO" id="GO:0004386">
    <property type="term" value="F:helicase activity"/>
    <property type="evidence" value="ECO:0007669"/>
    <property type="project" value="InterPro"/>
</dbReference>
<dbReference type="NCBIfam" id="NF042953">
    <property type="entry name" value="Hhe_antiphage"/>
    <property type="match status" value="1"/>
</dbReference>
<dbReference type="InterPro" id="IPR045055">
    <property type="entry name" value="DNA2/NAM7-like"/>
</dbReference>
<dbReference type="InterPro" id="IPR027417">
    <property type="entry name" value="P-loop_NTPase"/>
</dbReference>
<evidence type="ECO:0000259" key="1">
    <source>
        <dbReference type="SMART" id="SM00952"/>
    </source>
</evidence>
<protein>
    <recommendedName>
        <fullName evidence="1">RAP domain-containing protein</fullName>
    </recommendedName>
</protein>
<dbReference type="Gene3D" id="3.40.960.10">
    <property type="entry name" value="VSR Endonuclease"/>
    <property type="match status" value="1"/>
</dbReference>
<dbReference type="Pfam" id="PF13087">
    <property type="entry name" value="AAA_12"/>
    <property type="match status" value="1"/>
</dbReference>
<evidence type="ECO:0000313" key="2">
    <source>
        <dbReference type="EMBL" id="ATG75962.1"/>
    </source>
</evidence>
<evidence type="ECO:0000313" key="3">
    <source>
        <dbReference type="Proteomes" id="UP000217763"/>
    </source>
</evidence>
<dbReference type="InterPro" id="IPR041677">
    <property type="entry name" value="DNA2/NAM7_AAA_11"/>
</dbReference>
<dbReference type="FunFam" id="3.40.960.10:FF:000002">
    <property type="entry name" value="DNA helicase related protein"/>
    <property type="match status" value="1"/>
</dbReference>
<dbReference type="Pfam" id="PF13086">
    <property type="entry name" value="AAA_11"/>
    <property type="match status" value="2"/>
</dbReference>
<keyword evidence="3" id="KW-1185">Reference proteome</keyword>
<name>A0A291HV10_9GAMM</name>
<dbReference type="InterPro" id="IPR049468">
    <property type="entry name" value="Restrct_endonuc-II-like_dom"/>
</dbReference>
<dbReference type="InterPro" id="IPR011335">
    <property type="entry name" value="Restrct_endonuc-II-like"/>
</dbReference>
<dbReference type="Pfam" id="PF18741">
    <property type="entry name" value="MTES_1575"/>
    <property type="match status" value="1"/>
</dbReference>
<dbReference type="PANTHER" id="PTHR10887">
    <property type="entry name" value="DNA2/NAM7 HELICASE FAMILY"/>
    <property type="match status" value="1"/>
</dbReference>
<dbReference type="Gene3D" id="3.40.50.300">
    <property type="entry name" value="P-loop containing nucleotide triphosphate hydrolases"/>
    <property type="match status" value="3"/>
</dbReference>
<dbReference type="PANTHER" id="PTHR10887:SF495">
    <property type="entry name" value="HELICASE SENATAXIN ISOFORM X1-RELATED"/>
    <property type="match status" value="1"/>
</dbReference>
<dbReference type="InterPro" id="IPR013584">
    <property type="entry name" value="RAP"/>
</dbReference>
<dbReference type="InterPro" id="IPR041679">
    <property type="entry name" value="DNA2/NAM7-like_C"/>
</dbReference>
<dbReference type="InterPro" id="IPR025103">
    <property type="entry name" value="DUF4011"/>
</dbReference>
<reference evidence="3" key="1">
    <citation type="submission" date="2015-09" db="EMBL/GenBank/DDBJ databases">
        <authorList>
            <person name="Shao Z."/>
            <person name="Wang L."/>
        </authorList>
    </citation>
    <scope>NUCLEOTIDE SEQUENCE [LARGE SCALE GENOMIC DNA]</scope>
    <source>
        <strain evidence="3">F13-1</strain>
    </source>
</reference>
<accession>A0A291HV10</accession>
<organism evidence="2 3">
    <name type="scientific">Zobellella denitrificans</name>
    <dbReference type="NCBI Taxonomy" id="347534"/>
    <lineage>
        <taxon>Bacteria</taxon>
        <taxon>Pseudomonadati</taxon>
        <taxon>Pseudomonadota</taxon>
        <taxon>Gammaproteobacteria</taxon>
        <taxon>Aeromonadales</taxon>
        <taxon>Aeromonadaceae</taxon>
        <taxon>Zobellella</taxon>
    </lineage>
</organism>
<dbReference type="SUPFAM" id="SSF52980">
    <property type="entry name" value="Restriction endonuclease-like"/>
    <property type="match status" value="1"/>
</dbReference>
<feature type="domain" description="RAP" evidence="1">
    <location>
        <begin position="1647"/>
        <end position="1701"/>
    </location>
</feature>
<dbReference type="InterPro" id="IPR047187">
    <property type="entry name" value="SF1_C_Upf1"/>
</dbReference>
<dbReference type="CDD" id="cd18808">
    <property type="entry name" value="SF1_C_Upf1"/>
    <property type="match status" value="1"/>
</dbReference>
<proteinExistence type="predicted"/>
<dbReference type="EMBL" id="CP012621">
    <property type="protein sequence ID" value="ATG75962.1"/>
    <property type="molecule type" value="Genomic_DNA"/>
</dbReference>
<dbReference type="Proteomes" id="UP000217763">
    <property type="component" value="Chromosome"/>
</dbReference>